<dbReference type="PANTHER" id="PTHR43727">
    <property type="entry name" value="DIAMINOPIMELATE DECARBOXYLASE"/>
    <property type="match status" value="1"/>
</dbReference>
<evidence type="ECO:0000256" key="2">
    <source>
        <dbReference type="ARBA" id="ARBA00022898"/>
    </source>
</evidence>
<evidence type="ECO:0000259" key="4">
    <source>
        <dbReference type="Pfam" id="PF02784"/>
    </source>
</evidence>
<feature type="domain" description="Orn/DAP/Arg decarboxylase 2 N-terminal" evidence="4">
    <location>
        <begin position="67"/>
        <end position="285"/>
    </location>
</feature>
<protein>
    <recommendedName>
        <fullName evidence="4">Orn/DAP/Arg decarboxylase 2 N-terminal domain-containing protein</fullName>
    </recommendedName>
</protein>
<dbReference type="InterPro" id="IPR022644">
    <property type="entry name" value="De-COase2_N"/>
</dbReference>
<name>A0A8J7TMJ7_9BACT</name>
<dbReference type="PRINTS" id="PR01179">
    <property type="entry name" value="ODADCRBXLASE"/>
</dbReference>
<reference evidence="5" key="1">
    <citation type="submission" date="2021-02" db="EMBL/GenBank/DDBJ databases">
        <title>Genome-Resolved Metagenomics of a Microbial Community Performing Photosynthetic Biological Nutrient Removal.</title>
        <authorList>
            <person name="Mcdaniel E.A."/>
        </authorList>
    </citation>
    <scope>NUCLEOTIDE SEQUENCE</scope>
    <source>
        <strain evidence="5">UWPOB_OBS1</strain>
    </source>
</reference>
<feature type="active site" description="Proton donor" evidence="3">
    <location>
        <position position="437"/>
    </location>
</feature>
<dbReference type="SUPFAM" id="SSF50621">
    <property type="entry name" value="Alanine racemase C-terminal domain-like"/>
    <property type="match status" value="1"/>
</dbReference>
<dbReference type="SUPFAM" id="SSF51419">
    <property type="entry name" value="PLP-binding barrel"/>
    <property type="match status" value="1"/>
</dbReference>
<evidence type="ECO:0000256" key="1">
    <source>
        <dbReference type="ARBA" id="ARBA00001933"/>
    </source>
</evidence>
<dbReference type="Pfam" id="PF02784">
    <property type="entry name" value="Orn_Arg_deC_N"/>
    <property type="match status" value="1"/>
</dbReference>
<evidence type="ECO:0000313" key="6">
    <source>
        <dbReference type="Proteomes" id="UP000664277"/>
    </source>
</evidence>
<evidence type="ECO:0000313" key="5">
    <source>
        <dbReference type="EMBL" id="MBN8660043.1"/>
    </source>
</evidence>
<dbReference type="AlphaFoldDB" id="A0A8J7TMJ7"/>
<dbReference type="GO" id="GO:0008836">
    <property type="term" value="F:diaminopimelate decarboxylase activity"/>
    <property type="evidence" value="ECO:0007669"/>
    <property type="project" value="TreeGrafter"/>
</dbReference>
<dbReference type="InterPro" id="IPR029066">
    <property type="entry name" value="PLP-binding_barrel"/>
</dbReference>
<dbReference type="Gene3D" id="3.20.20.10">
    <property type="entry name" value="Alanine racemase"/>
    <property type="match status" value="1"/>
</dbReference>
<comment type="cofactor">
    <cofactor evidence="1 3">
        <name>pyridoxal 5'-phosphate</name>
        <dbReference type="ChEBI" id="CHEBI:597326"/>
    </cofactor>
</comment>
<dbReference type="InterPro" id="IPR000183">
    <property type="entry name" value="Orn/DAP/Arg_de-COase"/>
</dbReference>
<evidence type="ECO:0000256" key="3">
    <source>
        <dbReference type="PIRSR" id="PIRSR600183-50"/>
    </source>
</evidence>
<dbReference type="PANTHER" id="PTHR43727:SF2">
    <property type="entry name" value="GROUP IV DECARBOXYLASE"/>
    <property type="match status" value="1"/>
</dbReference>
<gene>
    <name evidence="5" type="ORF">J0M35_06740</name>
</gene>
<accession>A0A8J7TMJ7</accession>
<dbReference type="Proteomes" id="UP000664277">
    <property type="component" value="Unassembled WGS sequence"/>
</dbReference>
<dbReference type="Gene3D" id="2.40.37.10">
    <property type="entry name" value="Lyase, Ornithine Decarboxylase, Chain A, domain 1"/>
    <property type="match status" value="1"/>
</dbReference>
<sequence length="511" mass="57186">MTTAQIQNQKTQSQQAEIRTAERLTLTPKVHATIKKFIDEKKTLFELVKALGSPLNVIFPELVGENVDKFQKAFSEAGVIGKVFFAHKCNQSDSLVRRLAVENAFLDVSSTQELRHALGAGFESARIEATGPKNVEFLGLAIQQGIIIAVDSLFELETIVKLKASLKHQKPTRLLLRLSGFEATHSKFLNKGSRFGIPIKEIEKAFDILEKNRKTLDFLGFSFHLDTVSVLERAVAMENCMELFDEALARDFEPRVINIGGGYKVNYLENEDEWNRYTSALKEAVLGTRPSMTWHGNAFGMSSDKGKLKGNFNSYSYFDTQTGGSFLNELLSQRFPNLGDATAKSIMQGNMIELWIEPGRSLVDQTGITVARVNSVRMSSRGEPIVCLNMKRQDISFLDQEIFVDPIIIEKEGTTTSAPQAEANSELIGVYFAGNLCLESDLVYRHMTYIAKLPNPGDLVVFVNSAGYFMDFSASTSIMQPVAKKVAVMERNGEFTWMLDENYVPYWECLP</sequence>
<proteinExistence type="predicted"/>
<organism evidence="5 6">
    <name type="scientific">Candidatus Obscuribacter phosphatis</name>
    <dbReference type="NCBI Taxonomy" id="1906157"/>
    <lineage>
        <taxon>Bacteria</taxon>
        <taxon>Bacillati</taxon>
        <taxon>Candidatus Melainabacteria</taxon>
        <taxon>Candidatus Obscuribacterales</taxon>
        <taxon>Candidatus Obscuribacteraceae</taxon>
        <taxon>Candidatus Obscuribacter</taxon>
    </lineage>
</organism>
<comment type="caution">
    <text evidence="5">The sequence shown here is derived from an EMBL/GenBank/DDBJ whole genome shotgun (WGS) entry which is preliminary data.</text>
</comment>
<feature type="modified residue" description="N6-(pyridoxal phosphate)lysine" evidence="3">
    <location>
        <position position="88"/>
    </location>
</feature>
<dbReference type="EMBL" id="JAFLCK010000007">
    <property type="protein sequence ID" value="MBN8660043.1"/>
    <property type="molecule type" value="Genomic_DNA"/>
</dbReference>
<keyword evidence="2 3" id="KW-0663">Pyridoxal phosphate</keyword>
<dbReference type="GO" id="GO:0009089">
    <property type="term" value="P:lysine biosynthetic process via diaminopimelate"/>
    <property type="evidence" value="ECO:0007669"/>
    <property type="project" value="TreeGrafter"/>
</dbReference>
<dbReference type="InterPro" id="IPR009006">
    <property type="entry name" value="Ala_racemase/Decarboxylase_C"/>
</dbReference>